<keyword evidence="2" id="KW-1185">Reference proteome</keyword>
<evidence type="ECO:0000313" key="3">
    <source>
        <dbReference type="WBParaSite" id="nRc.2.0.1.t15421-RA"/>
    </source>
</evidence>
<keyword evidence="1" id="KW-1133">Transmembrane helix</keyword>
<keyword evidence="1" id="KW-0812">Transmembrane</keyword>
<protein>
    <submittedName>
        <fullName evidence="3">Uncharacterized protein</fullName>
    </submittedName>
</protein>
<evidence type="ECO:0000256" key="1">
    <source>
        <dbReference type="SAM" id="Phobius"/>
    </source>
</evidence>
<feature type="transmembrane region" description="Helical" evidence="1">
    <location>
        <begin position="39"/>
        <end position="64"/>
    </location>
</feature>
<name>A0A915IN74_ROMCU</name>
<accession>A0A915IN74</accession>
<feature type="transmembrane region" description="Helical" evidence="1">
    <location>
        <begin position="12"/>
        <end position="33"/>
    </location>
</feature>
<organism evidence="2 3">
    <name type="scientific">Romanomermis culicivorax</name>
    <name type="common">Nematode worm</name>
    <dbReference type="NCBI Taxonomy" id="13658"/>
    <lineage>
        <taxon>Eukaryota</taxon>
        <taxon>Metazoa</taxon>
        <taxon>Ecdysozoa</taxon>
        <taxon>Nematoda</taxon>
        <taxon>Enoplea</taxon>
        <taxon>Dorylaimia</taxon>
        <taxon>Mermithida</taxon>
        <taxon>Mermithoidea</taxon>
        <taxon>Mermithidae</taxon>
        <taxon>Romanomermis</taxon>
    </lineage>
</organism>
<dbReference type="AlphaFoldDB" id="A0A915IN74"/>
<proteinExistence type="predicted"/>
<dbReference type="Proteomes" id="UP000887565">
    <property type="component" value="Unplaced"/>
</dbReference>
<keyword evidence="1" id="KW-0472">Membrane</keyword>
<reference evidence="3" key="1">
    <citation type="submission" date="2022-11" db="UniProtKB">
        <authorList>
            <consortium name="WormBaseParasite"/>
        </authorList>
    </citation>
    <scope>IDENTIFICATION</scope>
</reference>
<sequence>MAAWKNYQNGDKSALAVFNIVAGAVFTIASVISTHLLGLTLAVAAANPIIGWIVFAVGTAFYIIQNIWKIIGNVGGLEAFCISSWEFIKSIPDFLRHLIQYLETGQAEKTAKVVNRALEIMENNTMIQNEIEKYSKVNQIDVDDDHLSWWNDQGKKFPSTKPKCLNGATPTKTDQCDYKSPLSCGLDNICLKYAFSVDKPFATTSDTVCCPDSDS</sequence>
<dbReference type="WBParaSite" id="nRc.2.0.1.t15421-RA">
    <property type="protein sequence ID" value="nRc.2.0.1.t15421-RA"/>
    <property type="gene ID" value="nRc.2.0.1.g15421"/>
</dbReference>
<evidence type="ECO:0000313" key="2">
    <source>
        <dbReference type="Proteomes" id="UP000887565"/>
    </source>
</evidence>